<proteinExistence type="predicted"/>
<dbReference type="Pfam" id="PF04138">
    <property type="entry name" value="GtrA_DPMS_TM"/>
    <property type="match status" value="1"/>
</dbReference>
<organism evidence="7 8">
    <name type="scientific">Saccharopolyspora rosea</name>
    <dbReference type="NCBI Taxonomy" id="524884"/>
    <lineage>
        <taxon>Bacteria</taxon>
        <taxon>Bacillati</taxon>
        <taxon>Actinomycetota</taxon>
        <taxon>Actinomycetes</taxon>
        <taxon>Pseudonocardiales</taxon>
        <taxon>Pseudonocardiaceae</taxon>
        <taxon>Saccharopolyspora</taxon>
    </lineage>
</organism>
<evidence type="ECO:0000256" key="3">
    <source>
        <dbReference type="ARBA" id="ARBA00022989"/>
    </source>
</evidence>
<comment type="subcellular location">
    <subcellularLocation>
        <location evidence="1">Membrane</location>
        <topology evidence="1">Multi-pass membrane protein</topology>
    </subcellularLocation>
</comment>
<evidence type="ECO:0000313" key="7">
    <source>
        <dbReference type="EMBL" id="MFD0923424.1"/>
    </source>
</evidence>
<dbReference type="EMBL" id="JBHTIW010000034">
    <property type="protein sequence ID" value="MFD0923424.1"/>
    <property type="molecule type" value="Genomic_DNA"/>
</dbReference>
<reference evidence="8" key="1">
    <citation type="journal article" date="2019" name="Int. J. Syst. Evol. Microbiol.">
        <title>The Global Catalogue of Microorganisms (GCM) 10K type strain sequencing project: providing services to taxonomists for standard genome sequencing and annotation.</title>
        <authorList>
            <consortium name="The Broad Institute Genomics Platform"/>
            <consortium name="The Broad Institute Genome Sequencing Center for Infectious Disease"/>
            <person name="Wu L."/>
            <person name="Ma J."/>
        </authorList>
    </citation>
    <scope>NUCLEOTIDE SEQUENCE [LARGE SCALE GENOMIC DNA]</scope>
    <source>
        <strain evidence="8">CCUG 56401</strain>
    </source>
</reference>
<dbReference type="Proteomes" id="UP001597018">
    <property type="component" value="Unassembled WGS sequence"/>
</dbReference>
<feature type="transmembrane region" description="Helical" evidence="5">
    <location>
        <begin position="21"/>
        <end position="40"/>
    </location>
</feature>
<keyword evidence="4 5" id="KW-0472">Membrane</keyword>
<sequence>MVQQATESPQRETRRGRYWRLVSRFAAASAVATAVSQVVFVASYSLGAPPAVATVLAWLGGAIPNFELNRRTWGGGDRAALRGEILRYGVISVVTAVLAAFATSGADHLAAELFPAARVAVVWGAYVGTYAVMFVIKFVLVDRLVFTDPSRRRSR</sequence>
<dbReference type="InterPro" id="IPR007267">
    <property type="entry name" value="GtrA_DPMS_TM"/>
</dbReference>
<feature type="transmembrane region" description="Helical" evidence="5">
    <location>
        <begin position="123"/>
        <end position="146"/>
    </location>
</feature>
<keyword evidence="3 5" id="KW-1133">Transmembrane helix</keyword>
<keyword evidence="2 5" id="KW-0812">Transmembrane</keyword>
<keyword evidence="8" id="KW-1185">Reference proteome</keyword>
<evidence type="ECO:0000256" key="2">
    <source>
        <dbReference type="ARBA" id="ARBA00022692"/>
    </source>
</evidence>
<comment type="caution">
    <text evidence="7">The sequence shown here is derived from an EMBL/GenBank/DDBJ whole genome shotgun (WGS) entry which is preliminary data.</text>
</comment>
<feature type="transmembrane region" description="Helical" evidence="5">
    <location>
        <begin position="85"/>
        <end position="103"/>
    </location>
</feature>
<accession>A0ABW3FYH6</accession>
<feature type="domain" description="GtrA/DPMS transmembrane" evidence="6">
    <location>
        <begin position="24"/>
        <end position="146"/>
    </location>
</feature>
<feature type="transmembrane region" description="Helical" evidence="5">
    <location>
        <begin position="46"/>
        <end position="64"/>
    </location>
</feature>
<evidence type="ECO:0000313" key="8">
    <source>
        <dbReference type="Proteomes" id="UP001597018"/>
    </source>
</evidence>
<name>A0ABW3FYH6_9PSEU</name>
<evidence type="ECO:0000256" key="5">
    <source>
        <dbReference type="SAM" id="Phobius"/>
    </source>
</evidence>
<evidence type="ECO:0000259" key="6">
    <source>
        <dbReference type="Pfam" id="PF04138"/>
    </source>
</evidence>
<protein>
    <submittedName>
        <fullName evidence="7">GtrA family protein</fullName>
    </submittedName>
</protein>
<evidence type="ECO:0000256" key="4">
    <source>
        <dbReference type="ARBA" id="ARBA00023136"/>
    </source>
</evidence>
<evidence type="ECO:0000256" key="1">
    <source>
        <dbReference type="ARBA" id="ARBA00004141"/>
    </source>
</evidence>
<gene>
    <name evidence="7" type="ORF">ACFQ16_27080</name>
</gene>
<dbReference type="RefSeq" id="WP_263248760.1">
    <property type="nucleotide sequence ID" value="NZ_BAABLT010000013.1"/>
</dbReference>